<comment type="caution">
    <text evidence="1">The sequence shown here is derived from an EMBL/GenBank/DDBJ whole genome shotgun (WGS) entry which is preliminary data.</text>
</comment>
<gene>
    <name evidence="1" type="ORF">Salmuc_03402</name>
</gene>
<dbReference type="AlphaFoldDB" id="S9RIZ9"/>
<dbReference type="OrthoDB" id="5724543at2"/>
<protein>
    <recommendedName>
        <fullName evidence="3">Sulfotransferase domain-containing protein</fullName>
    </recommendedName>
</protein>
<dbReference type="Proteomes" id="UP000015347">
    <property type="component" value="Unassembled WGS sequence"/>
</dbReference>
<dbReference type="SUPFAM" id="SSF52540">
    <property type="entry name" value="P-loop containing nucleoside triphosphate hydrolases"/>
    <property type="match status" value="1"/>
</dbReference>
<reference evidence="2" key="1">
    <citation type="journal article" date="2014" name="Stand. Genomic Sci.">
        <title>Genome sequence of the exopolysaccharide-producing Salipiger mucosus type strain (DSM 16094(T)), a moderately halophilic member of the Roseobacter clade.</title>
        <authorList>
            <person name="Riedel T."/>
            <person name="Spring S."/>
            <person name="Fiebig A."/>
            <person name="Petersen J."/>
            <person name="Kyrpides N.C."/>
            <person name="Goker M."/>
            <person name="Klenk H.P."/>
        </authorList>
    </citation>
    <scope>NUCLEOTIDE SEQUENCE [LARGE SCALE GENOMIC DNA]</scope>
    <source>
        <strain evidence="2">DSM 16094</strain>
    </source>
</reference>
<sequence>MERHIITAGYGRAGTTLFYNMLRHTLKGGFELPEKEVPAMQWIDKPGNFCTKRPFDIFEIPNILQKNAGRKRVDLIISLRDPRDMLVSFHKSVPDDYFVSADYCYFSPKGRTPTKTAPGIIPTQDAIAKIATSGLFPNGVFLLKYEDLVANPENIKEKLSAGLDLEFEGNFSDFHTQAIPEDLSRALNGVRPVQKEEIPKWKKPEHRERIIEQFTSFPELHDILIALNYEKDESWFEEFKAREVQQEQPEARSS</sequence>
<name>S9RIZ9_9RHOB</name>
<evidence type="ECO:0008006" key="3">
    <source>
        <dbReference type="Google" id="ProtNLM"/>
    </source>
</evidence>
<evidence type="ECO:0000313" key="2">
    <source>
        <dbReference type="Proteomes" id="UP000015347"/>
    </source>
</evidence>
<organism evidence="1 2">
    <name type="scientific">Salipiger mucosus DSM 16094</name>
    <dbReference type="NCBI Taxonomy" id="1123237"/>
    <lineage>
        <taxon>Bacteria</taxon>
        <taxon>Pseudomonadati</taxon>
        <taxon>Pseudomonadota</taxon>
        <taxon>Alphaproteobacteria</taxon>
        <taxon>Rhodobacterales</taxon>
        <taxon>Roseobacteraceae</taxon>
        <taxon>Salipiger</taxon>
    </lineage>
</organism>
<dbReference type="HOGENOM" id="CLU_1093674_0_0_5"/>
<dbReference type="RefSeq" id="WP_020042909.1">
    <property type="nucleotide sequence ID" value="NZ_KE557281.1"/>
</dbReference>
<dbReference type="eggNOG" id="ENOG502ZBVB">
    <property type="taxonomic scope" value="Bacteria"/>
</dbReference>
<accession>S9RIZ9</accession>
<dbReference type="Gene3D" id="3.40.50.300">
    <property type="entry name" value="P-loop containing nucleotide triphosphate hydrolases"/>
    <property type="match status" value="1"/>
</dbReference>
<keyword evidence="2" id="KW-1185">Reference proteome</keyword>
<evidence type="ECO:0000313" key="1">
    <source>
        <dbReference type="EMBL" id="EPX78080.1"/>
    </source>
</evidence>
<dbReference type="EMBL" id="APVH01000042">
    <property type="protein sequence ID" value="EPX78080.1"/>
    <property type="molecule type" value="Genomic_DNA"/>
</dbReference>
<proteinExistence type="predicted"/>
<dbReference type="InterPro" id="IPR027417">
    <property type="entry name" value="P-loop_NTPase"/>
</dbReference>